<dbReference type="VEuPathDB" id="AmoebaDB:NAEGRDRAFT_49990"/>
<dbReference type="Gene3D" id="3.90.105.20">
    <property type="match status" value="1"/>
</dbReference>
<dbReference type="PANTHER" id="PTHR45699:SF3">
    <property type="entry name" value="LARGE RIBOSOMAL SUBUNIT PROTEIN UL10"/>
    <property type="match status" value="1"/>
</dbReference>
<dbReference type="InterPro" id="IPR040637">
    <property type="entry name" value="Ribosomal_uL10-like_insert"/>
</dbReference>
<dbReference type="Pfam" id="PF00466">
    <property type="entry name" value="Ribosomal_L10"/>
    <property type="match status" value="1"/>
</dbReference>
<evidence type="ECO:0000256" key="2">
    <source>
        <dbReference type="ARBA" id="ARBA00022980"/>
    </source>
</evidence>
<dbReference type="SUPFAM" id="SSF160369">
    <property type="entry name" value="Ribosomal protein L10-like"/>
    <property type="match status" value="1"/>
</dbReference>
<dbReference type="GeneID" id="8853295"/>
<protein>
    <submittedName>
        <fullName evidence="5">Predicted protein</fullName>
    </submittedName>
</protein>
<dbReference type="InterPro" id="IPR043141">
    <property type="entry name" value="Ribosomal_uL10-like_sf"/>
</dbReference>
<accession>D2VJ81</accession>
<gene>
    <name evidence="5" type="ORF">NAEGRDRAFT_49990</name>
</gene>
<sequence>MNDDENSVKFEDVIQHFHDHSNVIIVEIDTRMKSDQLQIIRMKLRGRAILLKGKNTLIKSAIRNLAQDIQFNVKPSERKHNPESLLKICEYLNGNVGLIFTNSSEIEELIEQIQSFKFETRAKIGERSPRNIYIRSGFTATIPVPILAPMFQQLGVVFRTIVGQVESCRDCLILSEGEKIGKMQADLLEMLDMMPVIEYGLKVLNYYENSPVVWNRSYMKLMNLTTTPELNKLVQEAMDNVASIGLELDIPNSASIPHSILNGLMNICSINVDLGTGESISQFTIYELPSEILILIGSF</sequence>
<evidence type="ECO:0000256" key="3">
    <source>
        <dbReference type="ARBA" id="ARBA00023274"/>
    </source>
</evidence>
<dbReference type="EMBL" id="GG738875">
    <property type="protein sequence ID" value="EFC43235.1"/>
    <property type="molecule type" value="Genomic_DNA"/>
</dbReference>
<dbReference type="OMA" id="ICEYLNG"/>
<keyword evidence="6" id="KW-1185">Reference proteome</keyword>
<dbReference type="GO" id="GO:0000027">
    <property type="term" value="P:ribosomal large subunit assembly"/>
    <property type="evidence" value="ECO:0007669"/>
    <property type="project" value="TreeGrafter"/>
</dbReference>
<dbReference type="RefSeq" id="XP_002675979.1">
    <property type="nucleotide sequence ID" value="XM_002675933.1"/>
</dbReference>
<dbReference type="eggNOG" id="KOG0815">
    <property type="taxonomic scope" value="Eukaryota"/>
</dbReference>
<dbReference type="PANTHER" id="PTHR45699">
    <property type="entry name" value="60S ACIDIC RIBOSOMAL PROTEIN P0"/>
    <property type="match status" value="1"/>
</dbReference>
<proteinExistence type="inferred from homology"/>
<dbReference type="InterPro" id="IPR050323">
    <property type="entry name" value="Ribosomal_protein_uL10"/>
</dbReference>
<reference evidence="5 6" key="1">
    <citation type="journal article" date="2010" name="Cell">
        <title>The genome of Naegleria gruberi illuminates early eukaryotic versatility.</title>
        <authorList>
            <person name="Fritz-Laylin L.K."/>
            <person name="Prochnik S.E."/>
            <person name="Ginger M.L."/>
            <person name="Dacks J.B."/>
            <person name="Carpenter M.L."/>
            <person name="Field M.C."/>
            <person name="Kuo A."/>
            <person name="Paredez A."/>
            <person name="Chapman J."/>
            <person name="Pham J."/>
            <person name="Shu S."/>
            <person name="Neupane R."/>
            <person name="Cipriano M."/>
            <person name="Mancuso J."/>
            <person name="Tu H."/>
            <person name="Salamov A."/>
            <person name="Lindquist E."/>
            <person name="Shapiro H."/>
            <person name="Lucas S."/>
            <person name="Grigoriev I.V."/>
            <person name="Cande W.Z."/>
            <person name="Fulton C."/>
            <person name="Rokhsar D.S."/>
            <person name="Dawson S.C."/>
        </authorList>
    </citation>
    <scope>NUCLEOTIDE SEQUENCE [LARGE SCALE GENOMIC DNA]</scope>
    <source>
        <strain evidence="5 6">NEG-M</strain>
    </source>
</reference>
<dbReference type="Proteomes" id="UP000006671">
    <property type="component" value="Unassembled WGS sequence"/>
</dbReference>
<organism evidence="6">
    <name type="scientific">Naegleria gruberi</name>
    <name type="common">Amoeba</name>
    <dbReference type="NCBI Taxonomy" id="5762"/>
    <lineage>
        <taxon>Eukaryota</taxon>
        <taxon>Discoba</taxon>
        <taxon>Heterolobosea</taxon>
        <taxon>Tetramitia</taxon>
        <taxon>Eutetramitia</taxon>
        <taxon>Vahlkampfiidae</taxon>
        <taxon>Naegleria</taxon>
    </lineage>
</organism>
<dbReference type="GO" id="GO:0022625">
    <property type="term" value="C:cytosolic large ribosomal subunit"/>
    <property type="evidence" value="ECO:0007669"/>
    <property type="project" value="TreeGrafter"/>
</dbReference>
<dbReference type="InParanoid" id="D2VJ81"/>
<dbReference type="GO" id="GO:0002181">
    <property type="term" value="P:cytoplasmic translation"/>
    <property type="evidence" value="ECO:0007669"/>
    <property type="project" value="TreeGrafter"/>
</dbReference>
<keyword evidence="3" id="KW-0687">Ribonucleoprotein</keyword>
<keyword evidence="2" id="KW-0689">Ribosomal protein</keyword>
<dbReference type="InterPro" id="IPR043164">
    <property type="entry name" value="Ribosomal_uL10-like_insert_sf"/>
</dbReference>
<dbReference type="GO" id="GO:0003735">
    <property type="term" value="F:structural constituent of ribosome"/>
    <property type="evidence" value="ECO:0007669"/>
    <property type="project" value="TreeGrafter"/>
</dbReference>
<evidence type="ECO:0000313" key="6">
    <source>
        <dbReference type="Proteomes" id="UP000006671"/>
    </source>
</evidence>
<dbReference type="AlphaFoldDB" id="D2VJ81"/>
<dbReference type="OrthoDB" id="289442at2759"/>
<dbReference type="Gene3D" id="3.30.70.1730">
    <property type="match status" value="1"/>
</dbReference>
<name>D2VJ81_NAEGR</name>
<dbReference type="KEGG" id="ngr:NAEGRDRAFT_49990"/>
<evidence type="ECO:0000313" key="5">
    <source>
        <dbReference type="EMBL" id="EFC43235.1"/>
    </source>
</evidence>
<dbReference type="Pfam" id="PF17777">
    <property type="entry name" value="RL10P_insert"/>
    <property type="match status" value="1"/>
</dbReference>
<dbReference type="InterPro" id="IPR001790">
    <property type="entry name" value="Ribosomal_uL10"/>
</dbReference>
<evidence type="ECO:0000259" key="4">
    <source>
        <dbReference type="Pfam" id="PF17777"/>
    </source>
</evidence>
<dbReference type="STRING" id="5762.D2VJ81"/>
<feature type="domain" description="Large ribosomal subunit protein uL10-like insertion" evidence="4">
    <location>
        <begin position="122"/>
        <end position="192"/>
    </location>
</feature>
<dbReference type="GO" id="GO:0070180">
    <property type="term" value="F:large ribosomal subunit rRNA binding"/>
    <property type="evidence" value="ECO:0007669"/>
    <property type="project" value="TreeGrafter"/>
</dbReference>
<evidence type="ECO:0000256" key="1">
    <source>
        <dbReference type="ARBA" id="ARBA00008889"/>
    </source>
</evidence>
<comment type="similarity">
    <text evidence="1">Belongs to the universal ribosomal protein uL10 family.</text>
</comment>